<dbReference type="EMBL" id="KK198754">
    <property type="protein sequence ID" value="KCW83323.1"/>
    <property type="molecule type" value="Genomic_DNA"/>
</dbReference>
<feature type="region of interest" description="Disordered" evidence="1">
    <location>
        <begin position="1"/>
        <end position="94"/>
    </location>
</feature>
<sequence>MRQQQTGDPTCVQTRDAEAGTTKPPPRGTTRELATPRRAPGTRNPRRPPPACALSSSLPRRNPRAFRGEESRVSDGRSEGRGERVGRRRKPAAAAAEAAEEVGAASGARRGRPACVLTIYVIVCCDMQVTPSDSWGSFYGYRCHVQQLPT</sequence>
<gene>
    <name evidence="2" type="ORF">EUGRSUZ_B00252</name>
</gene>
<feature type="compositionally biased region" description="Basic and acidic residues" evidence="1">
    <location>
        <begin position="66"/>
        <end position="85"/>
    </location>
</feature>
<proteinExistence type="predicted"/>
<dbReference type="AlphaFoldDB" id="A0A059CXX8"/>
<protein>
    <submittedName>
        <fullName evidence="2">Uncharacterized protein</fullName>
    </submittedName>
</protein>
<organism evidence="2">
    <name type="scientific">Eucalyptus grandis</name>
    <name type="common">Flooded gum</name>
    <dbReference type="NCBI Taxonomy" id="71139"/>
    <lineage>
        <taxon>Eukaryota</taxon>
        <taxon>Viridiplantae</taxon>
        <taxon>Streptophyta</taxon>
        <taxon>Embryophyta</taxon>
        <taxon>Tracheophyta</taxon>
        <taxon>Spermatophyta</taxon>
        <taxon>Magnoliopsida</taxon>
        <taxon>eudicotyledons</taxon>
        <taxon>Gunneridae</taxon>
        <taxon>Pentapetalae</taxon>
        <taxon>rosids</taxon>
        <taxon>malvids</taxon>
        <taxon>Myrtales</taxon>
        <taxon>Myrtaceae</taxon>
        <taxon>Myrtoideae</taxon>
        <taxon>Eucalypteae</taxon>
        <taxon>Eucalyptus</taxon>
    </lineage>
</organism>
<evidence type="ECO:0000313" key="2">
    <source>
        <dbReference type="EMBL" id="KCW83323.1"/>
    </source>
</evidence>
<evidence type="ECO:0000256" key="1">
    <source>
        <dbReference type="SAM" id="MobiDB-lite"/>
    </source>
</evidence>
<name>A0A059CXX8_EUCGR</name>
<dbReference type="InParanoid" id="A0A059CXX8"/>
<accession>A0A059CXX8</accession>
<reference evidence="2" key="1">
    <citation type="submission" date="2013-07" db="EMBL/GenBank/DDBJ databases">
        <title>The genome of Eucalyptus grandis.</title>
        <authorList>
            <person name="Schmutz J."/>
            <person name="Hayes R."/>
            <person name="Myburg A."/>
            <person name="Tuskan G."/>
            <person name="Grattapaglia D."/>
            <person name="Rokhsar D.S."/>
        </authorList>
    </citation>
    <scope>NUCLEOTIDE SEQUENCE</scope>
    <source>
        <tissue evidence="2">Leaf extractions</tissue>
    </source>
</reference>
<dbReference type="Gramene" id="KCW83323">
    <property type="protein sequence ID" value="KCW83323"/>
    <property type="gene ID" value="EUGRSUZ_B00252"/>
</dbReference>
<feature type="compositionally biased region" description="Polar residues" evidence="1">
    <location>
        <begin position="1"/>
        <end position="13"/>
    </location>
</feature>